<accession>A0A5C3MWT1</accession>
<organism evidence="2 3">
    <name type="scientific">Heliocybe sulcata</name>
    <dbReference type="NCBI Taxonomy" id="5364"/>
    <lineage>
        <taxon>Eukaryota</taxon>
        <taxon>Fungi</taxon>
        <taxon>Dikarya</taxon>
        <taxon>Basidiomycota</taxon>
        <taxon>Agaricomycotina</taxon>
        <taxon>Agaricomycetes</taxon>
        <taxon>Gloeophyllales</taxon>
        <taxon>Gloeophyllaceae</taxon>
        <taxon>Heliocybe</taxon>
    </lineage>
</organism>
<sequence>MSHYFSSAEASLYAAQPAAHPMGGLVGMSVDTGQTQATECSEHMVPVVEPPGTWQLHLEEEGVLITNLVQRSEDNSTAIEHRAGVLNPAEDRLRHCTRCDGGRKATYNCPRLGVLPPRLARIARERQHSLCRPQQIRAAEEGALSPTGPQYNNSLFEQPFPCHSYERAPQNHASWATPESVMVQHPAPHATTHHYTFDYYPHNERDPAFHCPSGQPATSLPLDAMQYPYPHATIDMHAARGTVAERVREDPLIGQDWLQGHNQQLVRPYKFQHGPIRTDEGGEPRLIANCAPRVFKFNPFEDEDDQAHVYLATGDAVPEPFSPACLSTSTTSALLMPSYDVKSTSANATEGGRSSAGSIGWSEQDDSCSFRAVGGPTEQNVKEGNGSSQSAAGILRRRQVTKGSRRLGR</sequence>
<gene>
    <name evidence="2" type="ORF">OE88DRAFT_1646440</name>
</gene>
<evidence type="ECO:0000313" key="3">
    <source>
        <dbReference type="Proteomes" id="UP000305948"/>
    </source>
</evidence>
<reference evidence="2 3" key="1">
    <citation type="journal article" date="2019" name="Nat. Ecol. Evol.">
        <title>Megaphylogeny resolves global patterns of mushroom evolution.</title>
        <authorList>
            <person name="Varga T."/>
            <person name="Krizsan K."/>
            <person name="Foldi C."/>
            <person name="Dima B."/>
            <person name="Sanchez-Garcia M."/>
            <person name="Sanchez-Ramirez S."/>
            <person name="Szollosi G.J."/>
            <person name="Szarkandi J.G."/>
            <person name="Papp V."/>
            <person name="Albert L."/>
            <person name="Andreopoulos W."/>
            <person name="Angelini C."/>
            <person name="Antonin V."/>
            <person name="Barry K.W."/>
            <person name="Bougher N.L."/>
            <person name="Buchanan P."/>
            <person name="Buyck B."/>
            <person name="Bense V."/>
            <person name="Catcheside P."/>
            <person name="Chovatia M."/>
            <person name="Cooper J."/>
            <person name="Damon W."/>
            <person name="Desjardin D."/>
            <person name="Finy P."/>
            <person name="Geml J."/>
            <person name="Haridas S."/>
            <person name="Hughes K."/>
            <person name="Justo A."/>
            <person name="Karasinski D."/>
            <person name="Kautmanova I."/>
            <person name="Kiss B."/>
            <person name="Kocsube S."/>
            <person name="Kotiranta H."/>
            <person name="LaButti K.M."/>
            <person name="Lechner B.E."/>
            <person name="Liimatainen K."/>
            <person name="Lipzen A."/>
            <person name="Lukacs Z."/>
            <person name="Mihaltcheva S."/>
            <person name="Morgado L.N."/>
            <person name="Niskanen T."/>
            <person name="Noordeloos M.E."/>
            <person name="Ohm R.A."/>
            <person name="Ortiz-Santana B."/>
            <person name="Ovrebo C."/>
            <person name="Racz N."/>
            <person name="Riley R."/>
            <person name="Savchenko A."/>
            <person name="Shiryaev A."/>
            <person name="Soop K."/>
            <person name="Spirin V."/>
            <person name="Szebenyi C."/>
            <person name="Tomsovsky M."/>
            <person name="Tulloss R.E."/>
            <person name="Uehling J."/>
            <person name="Grigoriev I.V."/>
            <person name="Vagvolgyi C."/>
            <person name="Papp T."/>
            <person name="Martin F.M."/>
            <person name="Miettinen O."/>
            <person name="Hibbett D.S."/>
            <person name="Nagy L.G."/>
        </authorList>
    </citation>
    <scope>NUCLEOTIDE SEQUENCE [LARGE SCALE GENOMIC DNA]</scope>
    <source>
        <strain evidence="2 3">OMC1185</strain>
    </source>
</reference>
<evidence type="ECO:0000313" key="2">
    <source>
        <dbReference type="EMBL" id="TFK49413.1"/>
    </source>
</evidence>
<feature type="compositionally biased region" description="Basic residues" evidence="1">
    <location>
        <begin position="395"/>
        <end position="409"/>
    </location>
</feature>
<keyword evidence="3" id="KW-1185">Reference proteome</keyword>
<dbReference type="Proteomes" id="UP000305948">
    <property type="component" value="Unassembled WGS sequence"/>
</dbReference>
<dbReference type="EMBL" id="ML213516">
    <property type="protein sequence ID" value="TFK49413.1"/>
    <property type="molecule type" value="Genomic_DNA"/>
</dbReference>
<name>A0A5C3MWT1_9AGAM</name>
<dbReference type="AlphaFoldDB" id="A0A5C3MWT1"/>
<proteinExistence type="predicted"/>
<protein>
    <submittedName>
        <fullName evidence="2">Uncharacterized protein</fullName>
    </submittedName>
</protein>
<evidence type="ECO:0000256" key="1">
    <source>
        <dbReference type="SAM" id="MobiDB-lite"/>
    </source>
</evidence>
<feature type="region of interest" description="Disordered" evidence="1">
    <location>
        <begin position="344"/>
        <end position="409"/>
    </location>
</feature>